<dbReference type="PANTHER" id="PTHR15503:SF22">
    <property type="entry name" value="TRANSPOSON TY3-I GAG POLYPROTEIN"/>
    <property type="match status" value="1"/>
</dbReference>
<dbReference type="EMBL" id="OOIL02006764">
    <property type="protein sequence ID" value="VFR01345.1"/>
    <property type="molecule type" value="Genomic_DNA"/>
</dbReference>
<name>A0A484NNB9_9ASTE</name>
<dbReference type="Proteomes" id="UP000595140">
    <property type="component" value="Unassembled WGS sequence"/>
</dbReference>
<organism evidence="2 3">
    <name type="scientific">Cuscuta campestris</name>
    <dbReference type="NCBI Taxonomy" id="132261"/>
    <lineage>
        <taxon>Eukaryota</taxon>
        <taxon>Viridiplantae</taxon>
        <taxon>Streptophyta</taxon>
        <taxon>Embryophyta</taxon>
        <taxon>Tracheophyta</taxon>
        <taxon>Spermatophyta</taxon>
        <taxon>Magnoliopsida</taxon>
        <taxon>eudicotyledons</taxon>
        <taxon>Gunneridae</taxon>
        <taxon>Pentapetalae</taxon>
        <taxon>asterids</taxon>
        <taxon>lamiids</taxon>
        <taxon>Solanales</taxon>
        <taxon>Convolvulaceae</taxon>
        <taxon>Cuscuteae</taxon>
        <taxon>Cuscuta</taxon>
        <taxon>Cuscuta subgen. Grammica</taxon>
        <taxon>Cuscuta sect. Cleistogrammica</taxon>
    </lineage>
</organism>
<evidence type="ECO:0000313" key="2">
    <source>
        <dbReference type="EMBL" id="VFR01345.1"/>
    </source>
</evidence>
<keyword evidence="3" id="KW-1185">Reference proteome</keyword>
<feature type="region of interest" description="Disordered" evidence="1">
    <location>
        <begin position="169"/>
        <end position="206"/>
    </location>
</feature>
<evidence type="ECO:0000313" key="3">
    <source>
        <dbReference type="Proteomes" id="UP000595140"/>
    </source>
</evidence>
<evidence type="ECO:0000256" key="1">
    <source>
        <dbReference type="SAM" id="MobiDB-lite"/>
    </source>
</evidence>
<reference evidence="2 3" key="1">
    <citation type="submission" date="2018-04" db="EMBL/GenBank/DDBJ databases">
        <authorList>
            <person name="Vogel A."/>
        </authorList>
    </citation>
    <scope>NUCLEOTIDE SEQUENCE [LARGE SCALE GENOMIC DNA]</scope>
</reference>
<dbReference type="CDD" id="cd00303">
    <property type="entry name" value="retropepsin_like"/>
    <property type="match status" value="1"/>
</dbReference>
<feature type="region of interest" description="Disordered" evidence="1">
    <location>
        <begin position="518"/>
        <end position="541"/>
    </location>
</feature>
<evidence type="ECO:0008006" key="4">
    <source>
        <dbReference type="Google" id="ProtNLM"/>
    </source>
</evidence>
<sequence>MSTDSGSPSTSPEERMDALQNTMHQMQRDLESKFARLEALVLANRPILPTPPHGNFGGVHGRSPTSDATPSGIHGGLPKPKLEAPKTDGTDPLRWLYKTSVMEYQTAFENVLQHVTDASESNLISVFHSGLKPHLQHEISLLAPETLSDSFALARELEAKHMALIRSVQSRGPSWPTSQPPRTTPAGQAPHGQPTTLPAVATDPTKVFPTPIHRLTRAEKLEKDAKGLCYNCDQRWTKGHRCRRVLLLIGDDDDAPDLEIDEPTTLEEPCVTADISSLQTLTGLSTPRSLRLTGQICTHAIHILIDGGSTHNFIHPSVAAKLQVPISTVPPFRVYVDCVGRPVVTPLIAHDYAKLTMEFSWKGKKVLLRGDTMLPRGVNLQTFVAMHSVGVPAAYLEVFYLGMDSVWSSTFPAYKLELPAGSQIHPVFHVSHLKPYTGRPDDLQGQPLPAEFVHGNPLSTPLRVHAQRTVLRDGRAEVQGLVEWTDGNLDDASWEPLQPLLELFLDLHLEDKVNFEEGESVTHGVSEETCHEYEDEPTTTEPQEVSAIIIFRTEKSKEIYQEVSAIIHARPYAVF</sequence>
<dbReference type="AlphaFoldDB" id="A0A484NNB9"/>
<gene>
    <name evidence="2" type="ORF">CCAM_LOCUS43120</name>
</gene>
<dbReference type="PANTHER" id="PTHR15503">
    <property type="entry name" value="LDOC1 RELATED"/>
    <property type="match status" value="1"/>
</dbReference>
<proteinExistence type="predicted"/>
<feature type="region of interest" description="Disordered" evidence="1">
    <location>
        <begin position="51"/>
        <end position="88"/>
    </location>
</feature>
<dbReference type="InterPro" id="IPR032567">
    <property type="entry name" value="RTL1-rel"/>
</dbReference>
<dbReference type="OrthoDB" id="1749531at2759"/>
<accession>A0A484NNB9</accession>
<protein>
    <recommendedName>
        <fullName evidence="4">Chromo domain-containing protein</fullName>
    </recommendedName>
</protein>